<feature type="region of interest" description="Disordered" evidence="1">
    <location>
        <begin position="1"/>
        <end position="73"/>
    </location>
</feature>
<feature type="region of interest" description="Disordered" evidence="1">
    <location>
        <begin position="95"/>
        <end position="134"/>
    </location>
</feature>
<dbReference type="InParanoid" id="J4GDY6"/>
<dbReference type="HOGENOM" id="CLU_1660787_0_0_1"/>
<name>J4GDY6_9APHY</name>
<dbReference type="EMBL" id="HE797178">
    <property type="protein sequence ID" value="CCM05058.1"/>
    <property type="molecule type" value="Genomic_DNA"/>
</dbReference>
<dbReference type="Proteomes" id="UP000006352">
    <property type="component" value="Unassembled WGS sequence"/>
</dbReference>
<protein>
    <submittedName>
        <fullName evidence="2">Uncharacterized protein</fullName>
    </submittedName>
</protein>
<organism evidence="2 3">
    <name type="scientific">Fibroporia radiculosa</name>
    <dbReference type="NCBI Taxonomy" id="599839"/>
    <lineage>
        <taxon>Eukaryota</taxon>
        <taxon>Fungi</taxon>
        <taxon>Dikarya</taxon>
        <taxon>Basidiomycota</taxon>
        <taxon>Agaricomycotina</taxon>
        <taxon>Agaricomycetes</taxon>
        <taxon>Polyporales</taxon>
        <taxon>Fibroporiaceae</taxon>
        <taxon>Fibroporia</taxon>
    </lineage>
</organism>
<reference evidence="2 3" key="1">
    <citation type="journal article" date="2012" name="Appl. Environ. Microbiol.">
        <title>Short-read sequencing for genomic analysis of the brown rot fungus Fibroporia radiculosa.</title>
        <authorList>
            <person name="Tang J.D."/>
            <person name="Perkins A.D."/>
            <person name="Sonstegard T.S."/>
            <person name="Schroeder S.G."/>
            <person name="Burgess S.C."/>
            <person name="Diehl S.V."/>
        </authorList>
    </citation>
    <scope>NUCLEOTIDE SEQUENCE [LARGE SCALE GENOMIC DNA]</scope>
    <source>
        <strain evidence="2 3">TFFH 294</strain>
    </source>
</reference>
<proteinExistence type="predicted"/>
<evidence type="ECO:0000313" key="2">
    <source>
        <dbReference type="EMBL" id="CCM05058.1"/>
    </source>
</evidence>
<feature type="compositionally biased region" description="Basic and acidic residues" evidence="1">
    <location>
        <begin position="36"/>
        <end position="47"/>
    </location>
</feature>
<keyword evidence="3" id="KW-1185">Reference proteome</keyword>
<evidence type="ECO:0000256" key="1">
    <source>
        <dbReference type="SAM" id="MobiDB-lite"/>
    </source>
</evidence>
<dbReference type="AlphaFoldDB" id="J4GDY6"/>
<sequence>MREADTVARGLLAASPDGMAEGRDGGDEEEEEEEEEKKKKENAADDAPKEEEPENWLPGARHLTPAPPVPARPVPRVIANLRTSTADCRLRLRAWPPLLTPSTRRRRPPSRATRPRLVDALPPPSSPTVSSPLLRPLHSFPSSIHPSHRWIRYPSSSLI</sequence>
<dbReference type="GeneID" id="24099969"/>
<evidence type="ECO:0000313" key="3">
    <source>
        <dbReference type="Proteomes" id="UP000006352"/>
    </source>
</evidence>
<feature type="compositionally biased region" description="Acidic residues" evidence="1">
    <location>
        <begin position="26"/>
        <end position="35"/>
    </location>
</feature>
<gene>
    <name evidence="2" type="ORF">FIBRA_07263</name>
</gene>
<accession>J4GDY6</accession>
<dbReference type="RefSeq" id="XP_012184341.1">
    <property type="nucleotide sequence ID" value="XM_012328951.1"/>
</dbReference>